<dbReference type="SUPFAM" id="SSF46785">
    <property type="entry name" value="Winged helix' DNA-binding domain"/>
    <property type="match status" value="1"/>
</dbReference>
<proteinExistence type="predicted"/>
<keyword evidence="8" id="KW-1185">Reference proteome</keyword>
<dbReference type="InterPro" id="IPR036388">
    <property type="entry name" value="WH-like_DNA-bd_sf"/>
</dbReference>
<evidence type="ECO:0000313" key="8">
    <source>
        <dbReference type="Proteomes" id="UP000464787"/>
    </source>
</evidence>
<gene>
    <name evidence="7" type="ORF">GT347_08410</name>
</gene>
<dbReference type="PANTHER" id="PTHR30136:SF33">
    <property type="entry name" value="TRANSCRIPTIONAL REGULATORY PROTEIN"/>
    <property type="match status" value="1"/>
</dbReference>
<dbReference type="Gene3D" id="1.10.10.10">
    <property type="entry name" value="Winged helix-like DNA-binding domain superfamily/Winged helix DNA-binding domain"/>
    <property type="match status" value="1"/>
</dbReference>
<protein>
    <submittedName>
        <fullName evidence="7">Helix-turn-helix domain-containing protein</fullName>
    </submittedName>
</protein>
<dbReference type="Proteomes" id="UP000464787">
    <property type="component" value="Chromosome"/>
</dbReference>
<dbReference type="SMART" id="SM00346">
    <property type="entry name" value="HTH_ICLR"/>
    <property type="match status" value="1"/>
</dbReference>
<accession>A0A857J2N5</accession>
<dbReference type="PANTHER" id="PTHR30136">
    <property type="entry name" value="HELIX-TURN-HELIX TRANSCRIPTIONAL REGULATOR, ICLR FAMILY"/>
    <property type="match status" value="1"/>
</dbReference>
<dbReference type="GO" id="GO:0003700">
    <property type="term" value="F:DNA-binding transcription factor activity"/>
    <property type="evidence" value="ECO:0007669"/>
    <property type="project" value="TreeGrafter"/>
</dbReference>
<dbReference type="Gene3D" id="3.30.450.40">
    <property type="match status" value="1"/>
</dbReference>
<dbReference type="GO" id="GO:0003677">
    <property type="term" value="F:DNA binding"/>
    <property type="evidence" value="ECO:0007669"/>
    <property type="project" value="UniProtKB-KW"/>
</dbReference>
<keyword evidence="1" id="KW-0805">Transcription regulation</keyword>
<feature type="domain" description="IclR-ED" evidence="6">
    <location>
        <begin position="91"/>
        <end position="274"/>
    </location>
</feature>
<dbReference type="InterPro" id="IPR014757">
    <property type="entry name" value="Tscrpt_reg_IclR_C"/>
</dbReference>
<feature type="domain" description="HTH iclR-type" evidence="5">
    <location>
        <begin position="28"/>
        <end position="90"/>
    </location>
</feature>
<evidence type="ECO:0000256" key="3">
    <source>
        <dbReference type="ARBA" id="ARBA00023163"/>
    </source>
</evidence>
<name>A0A857J2N5_9BURK</name>
<dbReference type="AlphaFoldDB" id="A0A857J2N5"/>
<dbReference type="InterPro" id="IPR036390">
    <property type="entry name" value="WH_DNA-bd_sf"/>
</dbReference>
<keyword evidence="3" id="KW-0804">Transcription</keyword>
<reference evidence="7 8" key="1">
    <citation type="submission" date="2020-01" db="EMBL/GenBank/DDBJ databases">
        <title>Genome sequencing of strain KACC 21265.</title>
        <authorList>
            <person name="Heo J."/>
            <person name="Kim S.-J."/>
            <person name="Kim J.-S."/>
            <person name="Hong S.-B."/>
            <person name="Kwon S.-W."/>
        </authorList>
    </citation>
    <scope>NUCLEOTIDE SEQUENCE [LARGE SCALE GENOMIC DNA]</scope>
    <source>
        <strain evidence="7 8">KACC 21265</strain>
    </source>
</reference>
<dbReference type="PROSITE" id="PS51077">
    <property type="entry name" value="HTH_ICLR"/>
    <property type="match status" value="1"/>
</dbReference>
<dbReference type="RefSeq" id="WP_160551533.1">
    <property type="nucleotide sequence ID" value="NZ_CP047650.1"/>
</dbReference>
<dbReference type="Pfam" id="PF09339">
    <property type="entry name" value="HTH_IclR"/>
    <property type="match status" value="1"/>
</dbReference>
<dbReference type="KEGG" id="xyk:GT347_08410"/>
<keyword evidence="2" id="KW-0238">DNA-binding</keyword>
<evidence type="ECO:0000259" key="5">
    <source>
        <dbReference type="PROSITE" id="PS51077"/>
    </source>
</evidence>
<dbReference type="SUPFAM" id="SSF55781">
    <property type="entry name" value="GAF domain-like"/>
    <property type="match status" value="1"/>
</dbReference>
<feature type="region of interest" description="Disordered" evidence="4">
    <location>
        <begin position="1"/>
        <end position="20"/>
    </location>
</feature>
<dbReference type="InterPro" id="IPR005471">
    <property type="entry name" value="Tscrpt_reg_IclR_N"/>
</dbReference>
<dbReference type="InterPro" id="IPR029016">
    <property type="entry name" value="GAF-like_dom_sf"/>
</dbReference>
<dbReference type="GO" id="GO:0045892">
    <property type="term" value="P:negative regulation of DNA-templated transcription"/>
    <property type="evidence" value="ECO:0007669"/>
    <property type="project" value="TreeGrafter"/>
</dbReference>
<evidence type="ECO:0000256" key="1">
    <source>
        <dbReference type="ARBA" id="ARBA00023015"/>
    </source>
</evidence>
<evidence type="ECO:0000256" key="2">
    <source>
        <dbReference type="ARBA" id="ARBA00023125"/>
    </source>
</evidence>
<evidence type="ECO:0000259" key="6">
    <source>
        <dbReference type="PROSITE" id="PS51078"/>
    </source>
</evidence>
<evidence type="ECO:0000313" key="7">
    <source>
        <dbReference type="EMBL" id="QHI98016.1"/>
    </source>
</evidence>
<sequence length="279" mass="30199">MGRRRVGTATAAEVPGANSDAAQDPRFITALARGIELLRAFKPQDHWLSHRELVARTALPPATVSRLTFTLTALGYLRHRPEAGEYALSPAVLGLGFSMLSNFDIARIARPTLQALAEKCQAAVSMGVRHELEMVYVAHCRSTQRLLLGLDVGARLPFARTSMGQAVLFSAQAAERELLFRRIEAAEGDAWPLVQKRLARAQKQFHTRGFVTSEKEWDPAISAAAVPVDLGDGRTLLGLSVGGPATWLQGSFLHDEVGPMLVQAAASIVSAIQAADWKD</sequence>
<organism evidence="7 8">
    <name type="scientific">Xylophilus rhododendri</name>
    <dbReference type="NCBI Taxonomy" id="2697032"/>
    <lineage>
        <taxon>Bacteria</taxon>
        <taxon>Pseudomonadati</taxon>
        <taxon>Pseudomonadota</taxon>
        <taxon>Betaproteobacteria</taxon>
        <taxon>Burkholderiales</taxon>
        <taxon>Xylophilus</taxon>
    </lineage>
</organism>
<dbReference type="Pfam" id="PF01614">
    <property type="entry name" value="IclR_C"/>
    <property type="match status" value="1"/>
</dbReference>
<evidence type="ECO:0000256" key="4">
    <source>
        <dbReference type="SAM" id="MobiDB-lite"/>
    </source>
</evidence>
<dbReference type="EMBL" id="CP047650">
    <property type="protein sequence ID" value="QHI98016.1"/>
    <property type="molecule type" value="Genomic_DNA"/>
</dbReference>
<dbReference type="PROSITE" id="PS51078">
    <property type="entry name" value="ICLR_ED"/>
    <property type="match status" value="1"/>
</dbReference>
<dbReference type="InterPro" id="IPR050707">
    <property type="entry name" value="HTH_MetabolicPath_Reg"/>
</dbReference>